<dbReference type="CDD" id="cd00859">
    <property type="entry name" value="HisRS_anticodon"/>
    <property type="match status" value="1"/>
</dbReference>
<dbReference type="InterPro" id="IPR004516">
    <property type="entry name" value="HisRS/HisZ"/>
</dbReference>
<dbReference type="EMBL" id="CAXLJM020000051">
    <property type="protein sequence ID" value="CAL8115237.1"/>
    <property type="molecule type" value="Genomic_DNA"/>
</dbReference>
<evidence type="ECO:0000313" key="10">
    <source>
        <dbReference type="EMBL" id="CAL8115237.1"/>
    </source>
</evidence>
<dbReference type="PANTHER" id="PTHR11476">
    <property type="entry name" value="HISTIDYL-TRNA SYNTHETASE"/>
    <property type="match status" value="1"/>
</dbReference>
<evidence type="ECO:0000256" key="8">
    <source>
        <dbReference type="ARBA" id="ARBA00047639"/>
    </source>
</evidence>
<dbReference type="Proteomes" id="UP001642540">
    <property type="component" value="Unassembled WGS sequence"/>
</dbReference>
<evidence type="ECO:0000313" key="11">
    <source>
        <dbReference type="Proteomes" id="UP001642540"/>
    </source>
</evidence>
<reference evidence="10 11" key="1">
    <citation type="submission" date="2024-08" db="EMBL/GenBank/DDBJ databases">
        <authorList>
            <person name="Cucini C."/>
            <person name="Frati F."/>
        </authorList>
    </citation>
    <scope>NUCLEOTIDE SEQUENCE [LARGE SCALE GENOMIC DNA]</scope>
</reference>
<evidence type="ECO:0000256" key="7">
    <source>
        <dbReference type="ARBA" id="ARBA00023146"/>
    </source>
</evidence>
<dbReference type="Pfam" id="PF13393">
    <property type="entry name" value="tRNA-synt_His"/>
    <property type="match status" value="1"/>
</dbReference>
<dbReference type="PROSITE" id="PS50862">
    <property type="entry name" value="AA_TRNA_LIGASE_II"/>
    <property type="match status" value="1"/>
</dbReference>
<dbReference type="CDD" id="cd00773">
    <property type="entry name" value="HisRS-like_core"/>
    <property type="match status" value="1"/>
</dbReference>
<proteinExistence type="inferred from homology"/>
<keyword evidence="7" id="KW-0030">Aminoacyl-tRNA synthetase</keyword>
<dbReference type="InterPro" id="IPR033656">
    <property type="entry name" value="HisRS_anticodon"/>
</dbReference>
<keyword evidence="5" id="KW-0067">ATP-binding</keyword>
<keyword evidence="11" id="KW-1185">Reference proteome</keyword>
<dbReference type="Pfam" id="PF03129">
    <property type="entry name" value="HGTP_anticodon"/>
    <property type="match status" value="1"/>
</dbReference>
<comment type="similarity">
    <text evidence="1">Belongs to the class-II aminoacyl-tRNA synthetase family.</text>
</comment>
<dbReference type="InterPro" id="IPR004154">
    <property type="entry name" value="Anticodon-bd"/>
</dbReference>
<keyword evidence="3" id="KW-0436">Ligase</keyword>
<evidence type="ECO:0000259" key="9">
    <source>
        <dbReference type="PROSITE" id="PS50862"/>
    </source>
</evidence>
<dbReference type="InterPro" id="IPR045864">
    <property type="entry name" value="aa-tRNA-synth_II/BPL/LPL"/>
</dbReference>
<dbReference type="NCBIfam" id="TIGR00442">
    <property type="entry name" value="hisS"/>
    <property type="match status" value="1"/>
</dbReference>
<dbReference type="PANTHER" id="PTHR11476:SF7">
    <property type="entry name" value="HISTIDINE--TRNA LIGASE"/>
    <property type="match status" value="1"/>
</dbReference>
<comment type="caution">
    <text evidence="10">The sequence shown here is derived from an EMBL/GenBank/DDBJ whole genome shotgun (WGS) entry which is preliminary data.</text>
</comment>
<dbReference type="InterPro" id="IPR041715">
    <property type="entry name" value="HisRS-like_core"/>
</dbReference>
<dbReference type="HAMAP" id="MF_00127">
    <property type="entry name" value="His_tRNA_synth"/>
    <property type="match status" value="1"/>
</dbReference>
<evidence type="ECO:0000256" key="3">
    <source>
        <dbReference type="ARBA" id="ARBA00022598"/>
    </source>
</evidence>
<keyword evidence="4" id="KW-0547">Nucleotide-binding</keyword>
<evidence type="ECO:0000256" key="6">
    <source>
        <dbReference type="ARBA" id="ARBA00022917"/>
    </source>
</evidence>
<dbReference type="PIRSF" id="PIRSF001549">
    <property type="entry name" value="His-tRNA_synth"/>
    <property type="match status" value="1"/>
</dbReference>
<dbReference type="SUPFAM" id="SSF55681">
    <property type="entry name" value="Class II aaRS and biotin synthetases"/>
    <property type="match status" value="1"/>
</dbReference>
<protein>
    <recommendedName>
        <fullName evidence="2">histidine--tRNA ligase</fullName>
        <ecNumber evidence="2">6.1.1.21</ecNumber>
    </recommendedName>
</protein>
<dbReference type="Gene3D" id="3.30.930.10">
    <property type="entry name" value="Bira Bifunctional Protein, Domain 2"/>
    <property type="match status" value="1"/>
</dbReference>
<evidence type="ECO:0000256" key="2">
    <source>
        <dbReference type="ARBA" id="ARBA00012815"/>
    </source>
</evidence>
<dbReference type="InterPro" id="IPR006195">
    <property type="entry name" value="aa-tRNA-synth_II"/>
</dbReference>
<dbReference type="EC" id="6.1.1.21" evidence="2"/>
<evidence type="ECO:0000256" key="1">
    <source>
        <dbReference type="ARBA" id="ARBA00008226"/>
    </source>
</evidence>
<dbReference type="SUPFAM" id="SSF52954">
    <property type="entry name" value="Class II aaRS ABD-related"/>
    <property type="match status" value="1"/>
</dbReference>
<dbReference type="Gene3D" id="3.40.50.800">
    <property type="entry name" value="Anticodon-binding domain"/>
    <property type="match status" value="1"/>
</dbReference>
<organism evidence="10 11">
    <name type="scientific">Orchesella dallaii</name>
    <dbReference type="NCBI Taxonomy" id="48710"/>
    <lineage>
        <taxon>Eukaryota</taxon>
        <taxon>Metazoa</taxon>
        <taxon>Ecdysozoa</taxon>
        <taxon>Arthropoda</taxon>
        <taxon>Hexapoda</taxon>
        <taxon>Collembola</taxon>
        <taxon>Entomobryomorpha</taxon>
        <taxon>Entomobryoidea</taxon>
        <taxon>Orchesellidae</taxon>
        <taxon>Orchesellinae</taxon>
        <taxon>Orchesella</taxon>
    </lineage>
</organism>
<keyword evidence="6" id="KW-0648">Protein biosynthesis</keyword>
<dbReference type="InterPro" id="IPR015807">
    <property type="entry name" value="His-tRNA-ligase"/>
</dbReference>
<name>A0ABP1R0F1_9HEXA</name>
<evidence type="ECO:0000256" key="5">
    <source>
        <dbReference type="ARBA" id="ARBA00022840"/>
    </source>
</evidence>
<feature type="domain" description="Aminoacyl-transfer RNA synthetases class-II family profile" evidence="9">
    <location>
        <begin position="78"/>
        <end position="419"/>
    </location>
</feature>
<dbReference type="InterPro" id="IPR036621">
    <property type="entry name" value="Anticodon-bd_dom_sf"/>
</dbReference>
<gene>
    <name evidence="10" type="ORF">ODALV1_LOCUS16767</name>
</gene>
<accession>A0ABP1R0F1</accession>
<evidence type="ECO:0000256" key="4">
    <source>
        <dbReference type="ARBA" id="ARBA00022741"/>
    </source>
</evidence>
<comment type="catalytic activity">
    <reaction evidence="8">
        <text>tRNA(His) + L-histidine + ATP = L-histidyl-tRNA(His) + AMP + diphosphate + H(+)</text>
        <dbReference type="Rhea" id="RHEA:17313"/>
        <dbReference type="Rhea" id="RHEA-COMP:9665"/>
        <dbReference type="Rhea" id="RHEA-COMP:9689"/>
        <dbReference type="ChEBI" id="CHEBI:15378"/>
        <dbReference type="ChEBI" id="CHEBI:30616"/>
        <dbReference type="ChEBI" id="CHEBI:33019"/>
        <dbReference type="ChEBI" id="CHEBI:57595"/>
        <dbReference type="ChEBI" id="CHEBI:78442"/>
        <dbReference type="ChEBI" id="CHEBI:78527"/>
        <dbReference type="ChEBI" id="CHEBI:456215"/>
        <dbReference type="EC" id="6.1.1.21"/>
    </reaction>
</comment>
<sequence length="538" mass="60304">MVMTYFKISAMFLPSVQKLGVASRLLRIPFRVPCKLLSTEKLQQAEMELEKAKQRVTKSGAGSSSSASSNVILKVPKGTRDFNPAQMRLRSDVLSKITEIFKLHGAHQIDTPVFELKDILTGKYGDDSKLIYDLKDQGGEILSLRYDLTVPFARYVAMNKISSIKRYQVAKVYRRDNPAIARGRYREFYQCDFDVAGQYESMIPDAECVKLLDEILSCLDIGKYLIKINHRKILDGIFEVAGIAPELFRGVSSTIDKLDKTPWAEVADELKDLRALTPAQIATIAMFVNISGPLPKVLNILMTNWEFMACELARQGLDDMMLLIKYVKSLGIPDSRVVFDLSLARGLDYYTGVIYEAILETSAGEESLAVGSIAGGGRYDNLVGMFDANKRKVPCVGVSIGVERIFSILEQKRKDSMKPFDVQVYVASAQKDMVEHRLRLASMLWDARLKAEVSYKPNPKLLQQLQYCEDTNIPWVIVIGQDEVARGVVKLRNVKDRKEEEVSETDLVSEIRARLGISVADSVKPKCLENGVGNETTK</sequence>